<dbReference type="InterPro" id="IPR046341">
    <property type="entry name" value="SET_dom_sf"/>
</dbReference>
<dbReference type="AlphaFoldDB" id="A0AAD4GXX3"/>
<feature type="compositionally biased region" description="Basic residues" evidence="1">
    <location>
        <begin position="108"/>
        <end position="119"/>
    </location>
</feature>
<dbReference type="Gene3D" id="2.170.270.10">
    <property type="entry name" value="SET domain"/>
    <property type="match status" value="1"/>
</dbReference>
<evidence type="ECO:0000313" key="3">
    <source>
        <dbReference type="EMBL" id="KAF9893397.1"/>
    </source>
</evidence>
<organism evidence="3 4">
    <name type="scientific">Aspergillus nanangensis</name>
    <dbReference type="NCBI Taxonomy" id="2582783"/>
    <lineage>
        <taxon>Eukaryota</taxon>
        <taxon>Fungi</taxon>
        <taxon>Dikarya</taxon>
        <taxon>Ascomycota</taxon>
        <taxon>Pezizomycotina</taxon>
        <taxon>Eurotiomycetes</taxon>
        <taxon>Eurotiomycetidae</taxon>
        <taxon>Eurotiales</taxon>
        <taxon>Aspergillaceae</taxon>
        <taxon>Aspergillus</taxon>
        <taxon>Aspergillus subgen. Circumdati</taxon>
    </lineage>
</organism>
<dbReference type="InterPro" id="IPR001214">
    <property type="entry name" value="SET_dom"/>
</dbReference>
<evidence type="ECO:0000259" key="2">
    <source>
        <dbReference type="PROSITE" id="PS50280"/>
    </source>
</evidence>
<name>A0AAD4GXX3_ASPNN</name>
<gene>
    <name evidence="3" type="ORF">FE257_011829</name>
</gene>
<sequence length="502" mass="54197">MSPLRQIRPLGFALSREMHTIPEEVITSDNKEDGEKCMALGSYIPPDSRTPTGEPSVDEAQQYLADAESEIEKALAKLKDLGSFFAASQRVSASGTTSWATPSEIPYQKHKHNNQRRMKSSSQESTHTTTTASTTMTPSCLPASLPKPNYSSSSSFTTAFIEPGTGKGLVATTPIPAGTIIFADPVMLITCAEQATCPTPAEADAYIATKVRAMGPAWTASYLRLSNPCKSILGAFMGVWNSNQTPVCCDRRNGGIVGLNLAGMNHSCVPNCTLSIVSGFVESASEYEDGNTSNGGNGNDRSTTSCGYYSFSSTEPHDGQGEGDGDDNTPKMRKPHRLQVYRAVVRATNDIPRGRELTIAYIYGMGTRRQREMFAWTKLGYACVCKLCVAPDVPVERALQRLFRFELICLNVEQVLGRPAVALQMARDVVTRLLRIGVRDARVAQTQAARAAGNVTQTLGWSSIARATAPILRDVGAKKKVAIEENEEPDSASVAGSCHHQE</sequence>
<feature type="region of interest" description="Disordered" evidence="1">
    <location>
        <begin position="314"/>
        <end position="333"/>
    </location>
</feature>
<proteinExistence type="predicted"/>
<protein>
    <recommendedName>
        <fullName evidence="2">SET domain-containing protein</fullName>
    </recommendedName>
</protein>
<dbReference type="PROSITE" id="PS50280">
    <property type="entry name" value="SET"/>
    <property type="match status" value="1"/>
</dbReference>
<accession>A0AAD4GXX3</accession>
<dbReference type="Pfam" id="PF00856">
    <property type="entry name" value="SET"/>
    <property type="match status" value="1"/>
</dbReference>
<dbReference type="SMART" id="SM00317">
    <property type="entry name" value="SET"/>
    <property type="match status" value="1"/>
</dbReference>
<dbReference type="SUPFAM" id="SSF82199">
    <property type="entry name" value="SET domain"/>
    <property type="match status" value="1"/>
</dbReference>
<evidence type="ECO:0000313" key="4">
    <source>
        <dbReference type="Proteomes" id="UP001194746"/>
    </source>
</evidence>
<comment type="caution">
    <text evidence="3">The sequence shown here is derived from an EMBL/GenBank/DDBJ whole genome shotgun (WGS) entry which is preliminary data.</text>
</comment>
<reference evidence="3" key="1">
    <citation type="journal article" date="2019" name="Beilstein J. Org. Chem.">
        <title>Nanangenines: drimane sesquiterpenoids as the dominant metabolite cohort of a novel Australian fungus, Aspergillus nanangensis.</title>
        <authorList>
            <person name="Lacey H.J."/>
            <person name="Gilchrist C.L.M."/>
            <person name="Crombie A."/>
            <person name="Kalaitzis J.A."/>
            <person name="Vuong D."/>
            <person name="Rutledge P.J."/>
            <person name="Turner P."/>
            <person name="Pitt J.I."/>
            <person name="Lacey E."/>
            <person name="Chooi Y.H."/>
            <person name="Piggott A.M."/>
        </authorList>
    </citation>
    <scope>NUCLEOTIDE SEQUENCE</scope>
    <source>
        <strain evidence="3">MST-FP2251</strain>
    </source>
</reference>
<dbReference type="EMBL" id="VCAU01000008">
    <property type="protein sequence ID" value="KAF9893397.1"/>
    <property type="molecule type" value="Genomic_DNA"/>
</dbReference>
<feature type="domain" description="SET" evidence="2">
    <location>
        <begin position="154"/>
        <end position="362"/>
    </location>
</feature>
<keyword evidence="4" id="KW-1185">Reference proteome</keyword>
<dbReference type="InterPro" id="IPR053185">
    <property type="entry name" value="SET_domain_protein"/>
</dbReference>
<feature type="compositionally biased region" description="Low complexity" evidence="1">
    <location>
        <begin position="120"/>
        <end position="139"/>
    </location>
</feature>
<dbReference type="PANTHER" id="PTHR47332:SF4">
    <property type="entry name" value="SET DOMAIN-CONTAINING PROTEIN 5"/>
    <property type="match status" value="1"/>
</dbReference>
<dbReference type="Proteomes" id="UP001194746">
    <property type="component" value="Unassembled WGS sequence"/>
</dbReference>
<reference evidence="3" key="2">
    <citation type="submission" date="2020-02" db="EMBL/GenBank/DDBJ databases">
        <authorList>
            <person name="Gilchrist C.L.M."/>
            <person name="Chooi Y.-H."/>
        </authorList>
    </citation>
    <scope>NUCLEOTIDE SEQUENCE</scope>
    <source>
        <strain evidence="3">MST-FP2251</strain>
    </source>
</reference>
<evidence type="ECO:0000256" key="1">
    <source>
        <dbReference type="SAM" id="MobiDB-lite"/>
    </source>
</evidence>
<dbReference type="PANTHER" id="PTHR47332">
    <property type="entry name" value="SET DOMAIN-CONTAINING PROTEIN 5"/>
    <property type="match status" value="1"/>
</dbReference>
<feature type="region of interest" description="Disordered" evidence="1">
    <location>
        <begin position="95"/>
        <end position="144"/>
    </location>
</feature>